<name>A0ABX0YA27_9PSED</name>
<keyword evidence="3" id="KW-1185">Reference proteome</keyword>
<sequence length="209" mass="23137">MKRALFVCMDGPKGTGKTTVLEAVTRTLRADGLKVIRLCESKLDPYRGETMALVNRMARAPTEVLELDICQRLAHSRAWISRHVLATQPTDSVMLIDRWYPSDAAFRRAVPFAQALQLNLSQSVQVPDMHVGLITDPHVSWARAAARSRGLGSTVLRTFEAHVASTQAFERAFEQQGWALYRNDGALEDTVRAVAAAIHNAASKQVERA</sequence>
<gene>
    <name evidence="2" type="ORF">HBH25_02790</name>
</gene>
<dbReference type="Proteomes" id="UP000746535">
    <property type="component" value="Unassembled WGS sequence"/>
</dbReference>
<comment type="caution">
    <text evidence="2">The sequence shown here is derived from an EMBL/GenBank/DDBJ whole genome shotgun (WGS) entry which is preliminary data.</text>
</comment>
<protein>
    <submittedName>
        <fullName evidence="2">AAA family ATPase</fullName>
    </submittedName>
</protein>
<dbReference type="InterPro" id="IPR039430">
    <property type="entry name" value="Thymidylate_kin-like_dom"/>
</dbReference>
<reference evidence="2 3" key="1">
    <citation type="submission" date="2020-03" db="EMBL/GenBank/DDBJ databases">
        <authorList>
            <person name="Wang L."/>
            <person name="He N."/>
            <person name="Li Y."/>
            <person name="Fang Y."/>
            <person name="Zhang F."/>
        </authorList>
    </citation>
    <scope>NUCLEOTIDE SEQUENCE [LARGE SCALE GENOMIC DNA]</scope>
    <source>
        <strain evidence="3">hsmgli-8</strain>
    </source>
</reference>
<dbReference type="EMBL" id="JAAVJI010000001">
    <property type="protein sequence ID" value="NJO99791.1"/>
    <property type="molecule type" value="Genomic_DNA"/>
</dbReference>
<evidence type="ECO:0000259" key="1">
    <source>
        <dbReference type="Pfam" id="PF02223"/>
    </source>
</evidence>
<proteinExistence type="predicted"/>
<dbReference type="RefSeq" id="WP_168081251.1">
    <property type="nucleotide sequence ID" value="NZ_JAAVJI010000001.1"/>
</dbReference>
<evidence type="ECO:0000313" key="2">
    <source>
        <dbReference type="EMBL" id="NJO99791.1"/>
    </source>
</evidence>
<organism evidence="2 3">
    <name type="scientific">Pseudomonas quercus</name>
    <dbReference type="NCBI Taxonomy" id="2722792"/>
    <lineage>
        <taxon>Bacteria</taxon>
        <taxon>Pseudomonadati</taxon>
        <taxon>Pseudomonadota</taxon>
        <taxon>Gammaproteobacteria</taxon>
        <taxon>Pseudomonadales</taxon>
        <taxon>Pseudomonadaceae</taxon>
        <taxon>Pseudomonas</taxon>
    </lineage>
</organism>
<dbReference type="Gene3D" id="3.40.50.300">
    <property type="entry name" value="P-loop containing nucleotide triphosphate hydrolases"/>
    <property type="match status" value="1"/>
</dbReference>
<feature type="domain" description="Thymidylate kinase-like" evidence="1">
    <location>
        <begin position="10"/>
        <end position="178"/>
    </location>
</feature>
<dbReference type="Pfam" id="PF02223">
    <property type="entry name" value="Thymidylate_kin"/>
    <property type="match status" value="1"/>
</dbReference>
<dbReference type="SUPFAM" id="SSF52540">
    <property type="entry name" value="P-loop containing nucleoside triphosphate hydrolases"/>
    <property type="match status" value="1"/>
</dbReference>
<evidence type="ECO:0000313" key="3">
    <source>
        <dbReference type="Proteomes" id="UP000746535"/>
    </source>
</evidence>
<dbReference type="InterPro" id="IPR027417">
    <property type="entry name" value="P-loop_NTPase"/>
</dbReference>
<accession>A0ABX0YA27</accession>